<protein>
    <submittedName>
        <fullName evidence="3">AAA family ATPase</fullName>
    </submittedName>
</protein>
<feature type="domain" description="ATPase RavA-like AAA lid" evidence="1">
    <location>
        <begin position="234"/>
        <end position="300"/>
    </location>
</feature>
<dbReference type="SUPFAM" id="SSF52540">
    <property type="entry name" value="P-loop containing nucleoside triphosphate hydrolases"/>
    <property type="match status" value="1"/>
</dbReference>
<feature type="domain" description="MoxR" evidence="2">
    <location>
        <begin position="20"/>
        <end position="198"/>
    </location>
</feature>
<keyword evidence="4" id="KW-1185">Reference proteome</keyword>
<comment type="caution">
    <text evidence="3">The sequence shown here is derived from an EMBL/GenBank/DDBJ whole genome shotgun (WGS) entry which is preliminary data.</text>
</comment>
<dbReference type="CDD" id="cd00009">
    <property type="entry name" value="AAA"/>
    <property type="match status" value="1"/>
</dbReference>
<dbReference type="PANTHER" id="PTHR32204">
    <property type="entry name" value="ATPASE RAVA"/>
    <property type="match status" value="1"/>
</dbReference>
<dbReference type="Gene3D" id="3.40.50.300">
    <property type="entry name" value="P-loop containing nucleotide triphosphate hydrolases"/>
    <property type="match status" value="1"/>
</dbReference>
<name>A0ABS3DJH0_9BACT</name>
<accession>A0ABS3DJH0</accession>
<dbReference type="InterPro" id="IPR041538">
    <property type="entry name" value="RavA-like_AAA_lid"/>
</dbReference>
<dbReference type="EMBL" id="JAFIMU010000009">
    <property type="protein sequence ID" value="MBN8231511.1"/>
    <property type="molecule type" value="Genomic_DNA"/>
</dbReference>
<sequence length="517" mass="58586">MHLPGGAVRHPQPDTSLKSRLASLRDHLAVDLIERETPLRLALLAALAGEHLLLVGPPGTAKSEMARRLRRAFRDAPLFERLLTRFTVPEELFGPLSIKELEADRYHRQTDGYLPSAAFAFLDEIFKANSAILNALLTLLNEREFDNGTERVQTPLICAIGASNELPEGEELAALYDRFLLRCHVAPVSAEGFETLLELRGAHPPEPPLDLRLSRTSLETFRAEARMVVLPADVKALLKALRVFLEEQQIPVSDRRWRKIVYLLQVSAWSNGRTEASIWDGWLLQHCTWEWPEQREAIFNWYQARLGTVSAAEPERFTKLVGALEKQLELEKQSRSQARNDKGQLLYVNGTELVTNPEGKRQKRNSEKEALFLAPPERHSERTLGGKGMTRGDVDYHFSRHYESNRTAAYLADENNHYMEPCQLPPMMEPTRYSAAHIQGRARQVQELEEQFSRYRAGLDAQIQSVTTVVDEHLWIAPGFSGPARASLEQRRAHANLLAARLEQLRNGVQALPRDAT</sequence>
<evidence type="ECO:0000259" key="1">
    <source>
        <dbReference type="Pfam" id="PF17868"/>
    </source>
</evidence>
<evidence type="ECO:0000313" key="4">
    <source>
        <dbReference type="Proteomes" id="UP000664052"/>
    </source>
</evidence>
<gene>
    <name evidence="3" type="ORF">JYK02_28765</name>
</gene>
<dbReference type="RefSeq" id="WP_207055824.1">
    <property type="nucleotide sequence ID" value="NZ_JAFIMU010000009.1"/>
</dbReference>
<reference evidence="3 4" key="1">
    <citation type="submission" date="2021-02" db="EMBL/GenBank/DDBJ databases">
        <title>De Novo genome assembly of isolated myxobacteria.</title>
        <authorList>
            <person name="Stevens D.C."/>
        </authorList>
    </citation>
    <scope>NUCLEOTIDE SEQUENCE [LARGE SCALE GENOMIC DNA]</scope>
    <source>
        <strain evidence="3 4">ATCC 29039</strain>
    </source>
</reference>
<dbReference type="PANTHER" id="PTHR32204:SF0">
    <property type="entry name" value="ATPASE RAVA"/>
    <property type="match status" value="1"/>
</dbReference>
<dbReference type="InterPro" id="IPR050513">
    <property type="entry name" value="RavA_ATPases"/>
</dbReference>
<dbReference type="InterPro" id="IPR027417">
    <property type="entry name" value="P-loop_NTPase"/>
</dbReference>
<dbReference type="Proteomes" id="UP000664052">
    <property type="component" value="Unassembled WGS sequence"/>
</dbReference>
<dbReference type="Pfam" id="PF17868">
    <property type="entry name" value="AAA_lid_8"/>
    <property type="match status" value="1"/>
</dbReference>
<organism evidence="3 4">
    <name type="scientific">Corallococcus macrosporus</name>
    <dbReference type="NCBI Taxonomy" id="35"/>
    <lineage>
        <taxon>Bacteria</taxon>
        <taxon>Pseudomonadati</taxon>
        <taxon>Myxococcota</taxon>
        <taxon>Myxococcia</taxon>
        <taxon>Myxococcales</taxon>
        <taxon>Cystobacterineae</taxon>
        <taxon>Myxococcaceae</taxon>
        <taxon>Corallococcus</taxon>
    </lineage>
</organism>
<proteinExistence type="predicted"/>
<evidence type="ECO:0000313" key="3">
    <source>
        <dbReference type="EMBL" id="MBN8231511.1"/>
    </source>
</evidence>
<dbReference type="Pfam" id="PF20030">
    <property type="entry name" value="bpMoxR"/>
    <property type="match status" value="1"/>
</dbReference>
<dbReference type="InterPro" id="IPR045427">
    <property type="entry name" value="MoxR"/>
</dbReference>
<evidence type="ECO:0000259" key="2">
    <source>
        <dbReference type="Pfam" id="PF20030"/>
    </source>
</evidence>